<evidence type="ECO:0000313" key="3">
    <source>
        <dbReference type="EMBL" id="KND34716.1"/>
    </source>
</evidence>
<gene>
    <name evidence="3" type="ORF">IQ63_15455</name>
</gene>
<dbReference type="PROSITE" id="PS50231">
    <property type="entry name" value="RICIN_B_LECTIN"/>
    <property type="match status" value="1"/>
</dbReference>
<name>A0A0L0KA35_9ACTN</name>
<feature type="signal peptide" evidence="1">
    <location>
        <begin position="1"/>
        <end position="30"/>
    </location>
</feature>
<organism evidence="3 4">
    <name type="scientific">Streptomyces acidiscabies</name>
    <dbReference type="NCBI Taxonomy" id="42234"/>
    <lineage>
        <taxon>Bacteria</taxon>
        <taxon>Bacillati</taxon>
        <taxon>Actinomycetota</taxon>
        <taxon>Actinomycetes</taxon>
        <taxon>Kitasatosporales</taxon>
        <taxon>Streptomycetaceae</taxon>
        <taxon>Streptomyces</taxon>
    </lineage>
</organism>
<sequence length="149" mass="15976">MTLKRTSLVAGAAIGLAIANAALFAPSASAAGNTWIRSSTTGYCITAAPNGSVSGQTCRSGDLSQLWARVGSQIKRAYANQCLDSNANGNVYWLECNGGNYQNWDYQASGQYLLAKNRQTGNWLYNIPNSTTVIATSRTADYWWFSGGE</sequence>
<dbReference type="EMBL" id="JPPY01000103">
    <property type="protein sequence ID" value="KND34716.1"/>
    <property type="molecule type" value="Genomic_DNA"/>
</dbReference>
<comment type="caution">
    <text evidence="3">The sequence shown here is derived from an EMBL/GenBank/DDBJ whole genome shotgun (WGS) entry which is preliminary data.</text>
</comment>
<proteinExistence type="predicted"/>
<dbReference type="PROSITE" id="PS51318">
    <property type="entry name" value="TAT"/>
    <property type="match status" value="1"/>
</dbReference>
<dbReference type="OrthoDB" id="3534750at2"/>
<dbReference type="InterPro" id="IPR000772">
    <property type="entry name" value="Ricin_B_lectin"/>
</dbReference>
<dbReference type="RefSeq" id="WP_050371192.1">
    <property type="nucleotide sequence ID" value="NZ_KQ257820.1"/>
</dbReference>
<dbReference type="Gene3D" id="2.80.10.50">
    <property type="match status" value="1"/>
</dbReference>
<dbReference type="AlphaFoldDB" id="A0A0L0KA35"/>
<dbReference type="InterPro" id="IPR035992">
    <property type="entry name" value="Ricin_B-like_lectins"/>
</dbReference>
<accession>A0A0L0KA35</accession>
<keyword evidence="1" id="KW-0732">Signal</keyword>
<dbReference type="PATRIC" id="fig|42234.21.peg.3181"/>
<dbReference type="InterPro" id="IPR006311">
    <property type="entry name" value="TAT_signal"/>
</dbReference>
<feature type="domain" description="Ricin B lectin" evidence="2">
    <location>
        <begin position="36"/>
        <end position="117"/>
    </location>
</feature>
<protein>
    <recommendedName>
        <fullName evidence="2">Ricin B lectin domain-containing protein</fullName>
    </recommendedName>
</protein>
<evidence type="ECO:0000313" key="4">
    <source>
        <dbReference type="Proteomes" id="UP000037151"/>
    </source>
</evidence>
<evidence type="ECO:0000256" key="1">
    <source>
        <dbReference type="SAM" id="SignalP"/>
    </source>
</evidence>
<dbReference type="Proteomes" id="UP000037151">
    <property type="component" value="Unassembled WGS sequence"/>
</dbReference>
<dbReference type="SUPFAM" id="SSF50370">
    <property type="entry name" value="Ricin B-like lectins"/>
    <property type="match status" value="1"/>
</dbReference>
<dbReference type="Pfam" id="PF00652">
    <property type="entry name" value="Ricin_B_lectin"/>
    <property type="match status" value="1"/>
</dbReference>
<feature type="chain" id="PRO_5005542697" description="Ricin B lectin domain-containing protein" evidence="1">
    <location>
        <begin position="31"/>
        <end position="149"/>
    </location>
</feature>
<evidence type="ECO:0000259" key="2">
    <source>
        <dbReference type="Pfam" id="PF00652"/>
    </source>
</evidence>
<reference evidence="4" key="1">
    <citation type="submission" date="2014-07" db="EMBL/GenBank/DDBJ databases">
        <title>Genome sequencing of plant-pathogenic Streptomyces species.</title>
        <authorList>
            <person name="Harrison J."/>
            <person name="Sapp M."/>
            <person name="Thwaites R."/>
            <person name="Studholme D.J."/>
        </authorList>
    </citation>
    <scope>NUCLEOTIDE SEQUENCE [LARGE SCALE GENOMIC DNA]</scope>
    <source>
        <strain evidence="4">NCPPB 4445</strain>
    </source>
</reference>